<protein>
    <submittedName>
        <fullName evidence="3">Uncharacterized protein</fullName>
    </submittedName>
</protein>
<dbReference type="Proteomes" id="UP000606193">
    <property type="component" value="Unassembled WGS sequence"/>
</dbReference>
<comment type="caution">
    <text evidence="3">The sequence shown here is derived from an EMBL/GenBank/DDBJ whole genome shotgun (WGS) entry which is preliminary data.</text>
</comment>
<organism evidence="3 4">
    <name type="scientific">Jutongia huaianensis</name>
    <dbReference type="NCBI Taxonomy" id="2763668"/>
    <lineage>
        <taxon>Bacteria</taxon>
        <taxon>Bacillati</taxon>
        <taxon>Bacillota</taxon>
        <taxon>Clostridia</taxon>
        <taxon>Lachnospirales</taxon>
        <taxon>Lachnospiraceae</taxon>
        <taxon>Jutongia</taxon>
    </lineage>
</organism>
<gene>
    <name evidence="3" type="ORF">H8704_13870</name>
</gene>
<dbReference type="EMBL" id="JACRSX010000042">
    <property type="protein sequence ID" value="MBC8563683.1"/>
    <property type="molecule type" value="Genomic_DNA"/>
</dbReference>
<accession>A0ABR7N507</accession>
<keyword evidence="2" id="KW-0732">Signal</keyword>
<dbReference type="Pfam" id="PF19546">
    <property type="entry name" value="DUF6070"/>
    <property type="match status" value="1"/>
</dbReference>
<evidence type="ECO:0000313" key="4">
    <source>
        <dbReference type="Proteomes" id="UP000606193"/>
    </source>
</evidence>
<keyword evidence="4" id="KW-1185">Reference proteome</keyword>
<sequence>MRKFLYLILFVMTLCVFCCSCSQKTNDVKKTSSQHEKKLKSVPNNNTKQDVISEEDLEKGYDLPVSAQENEEATRDSMQIMSGLEHIYRNADKGDSLNVVLDNKSICKMIKKIKQQGYSVTVSEDYSNMENYKRFSSFLAKAQEKQKGSGVIYEVHSEGSIGRDKFIYDGKEMFLLASNASWDDNGKPIITFVSYTRIKKWRYSRKGWFCYELCVPEYPEVTEMVDGSCLIRIKPMSDNKRKLSRKCVRGLAYQGNNILCSNWDQEHMQKIDYNGLYEYLYAMKYKKKFNGKKYPSGIPKDQFEQLIMEYLPVSREDIEKYASYNEKKKTYDWMRLGCFNYAPNFFGTSIPEVTKIKHNSNGTVTLTVDAVCEMVLCNEAVITHELTVKFNKDGSFRYLGNKILNGGIKKIPEYQYRILKEKSKR</sequence>
<name>A0ABR7N507_9FIRM</name>
<evidence type="ECO:0000256" key="2">
    <source>
        <dbReference type="SAM" id="SignalP"/>
    </source>
</evidence>
<dbReference type="InterPro" id="IPR045714">
    <property type="entry name" value="DUF6070"/>
</dbReference>
<feature type="signal peptide" evidence="2">
    <location>
        <begin position="1"/>
        <end position="20"/>
    </location>
</feature>
<feature type="chain" id="PRO_5047012970" evidence="2">
    <location>
        <begin position="21"/>
        <end position="425"/>
    </location>
</feature>
<feature type="region of interest" description="Disordered" evidence="1">
    <location>
        <begin position="30"/>
        <end position="49"/>
    </location>
</feature>
<reference evidence="3 4" key="1">
    <citation type="submission" date="2020-08" db="EMBL/GenBank/DDBJ databases">
        <title>Genome public.</title>
        <authorList>
            <person name="Liu C."/>
            <person name="Sun Q."/>
        </authorList>
    </citation>
    <scope>NUCLEOTIDE SEQUENCE [LARGE SCALE GENOMIC DNA]</scope>
    <source>
        <strain evidence="3 4">NSJ-37</strain>
    </source>
</reference>
<proteinExistence type="predicted"/>
<dbReference type="RefSeq" id="WP_249298664.1">
    <property type="nucleotide sequence ID" value="NZ_JACRSX010000042.1"/>
</dbReference>
<evidence type="ECO:0000256" key="1">
    <source>
        <dbReference type="SAM" id="MobiDB-lite"/>
    </source>
</evidence>
<evidence type="ECO:0000313" key="3">
    <source>
        <dbReference type="EMBL" id="MBC8563683.1"/>
    </source>
</evidence>